<dbReference type="EMBL" id="CP000352">
    <property type="protein sequence ID" value="ABF07295.1"/>
    <property type="molecule type" value="Genomic_DNA"/>
</dbReference>
<dbReference type="HOGENOM" id="CLU_2119071_0_0_4"/>
<protein>
    <submittedName>
        <fullName evidence="1">Uncharacterized protein</fullName>
    </submittedName>
</protein>
<dbReference type="KEGG" id="rme:Rmet_0409"/>
<keyword evidence="2" id="KW-1185">Reference proteome</keyword>
<accession>Q1LRD1</accession>
<evidence type="ECO:0000313" key="2">
    <source>
        <dbReference type="Proteomes" id="UP000002429"/>
    </source>
</evidence>
<evidence type="ECO:0000313" key="1">
    <source>
        <dbReference type="EMBL" id="ABF07295.1"/>
    </source>
</evidence>
<reference evidence="2" key="1">
    <citation type="journal article" date="2010" name="PLoS ONE">
        <title>The complete genome sequence of Cupriavidus metallidurans strain CH34, a master survivalist in harsh and anthropogenic environments.</title>
        <authorList>
            <person name="Janssen P.J."/>
            <person name="Van Houdt R."/>
            <person name="Moors H."/>
            <person name="Monsieurs P."/>
            <person name="Morin N."/>
            <person name="Michaux A."/>
            <person name="Benotmane M.A."/>
            <person name="Leys N."/>
            <person name="Vallaeys T."/>
            <person name="Lapidus A."/>
            <person name="Monchy S."/>
            <person name="Medigue C."/>
            <person name="Taghavi S."/>
            <person name="McCorkle S."/>
            <person name="Dunn J."/>
            <person name="van der Lelie D."/>
            <person name="Mergeay M."/>
        </authorList>
    </citation>
    <scope>NUCLEOTIDE SEQUENCE [LARGE SCALE GENOMIC DNA]</scope>
    <source>
        <strain evidence="2">ATCC 43123 / DSM 2839 / NBRC 102507 / CH34</strain>
    </source>
</reference>
<proteinExistence type="predicted"/>
<name>Q1LRD1_CUPMC</name>
<organism evidence="1 2">
    <name type="scientific">Cupriavidus metallidurans (strain ATCC 43123 / DSM 2839 / NBRC 102507 / CH34)</name>
    <name type="common">Ralstonia metallidurans</name>
    <dbReference type="NCBI Taxonomy" id="266264"/>
    <lineage>
        <taxon>Bacteria</taxon>
        <taxon>Pseudomonadati</taxon>
        <taxon>Pseudomonadota</taxon>
        <taxon>Betaproteobacteria</taxon>
        <taxon>Burkholderiales</taxon>
        <taxon>Burkholderiaceae</taxon>
        <taxon>Cupriavidus</taxon>
    </lineage>
</organism>
<sequence>MWLFVKMAGGQQRAIELDGQPASRFRWAALAKDEKKPKSVGLGFESTKGGGWRRHRAIDGAGLGGRCDERFGYVTDFRFRTLARSHAPSFDGLNYTYRHSRCKKICSAKCDTAI</sequence>
<dbReference type="Proteomes" id="UP000002429">
    <property type="component" value="Chromosome"/>
</dbReference>
<gene>
    <name evidence="1" type="ordered locus">Rmet_0409</name>
</gene>
<dbReference type="AlphaFoldDB" id="Q1LRD1"/>